<dbReference type="OrthoDB" id="6958161at2"/>
<accession>A0A0B2DAZ7</accession>
<dbReference type="PATRIC" id="fig|706570.3.peg.1363"/>
<name>A0A0B2DAZ7_9PSED</name>
<dbReference type="Proteomes" id="UP000186079">
    <property type="component" value="Unassembled WGS sequence"/>
</dbReference>
<dbReference type="RefSeq" id="WP_027591251.1">
    <property type="nucleotide sequence ID" value="NZ_FMUP01000001.1"/>
</dbReference>
<protein>
    <submittedName>
        <fullName evidence="1">Uncharacterized protein</fullName>
    </submittedName>
</protein>
<sequence length="73" mass="8271">MSNHSHTQNAISALREAFAPLHCYIVAPGRKGTFSFTLVDQHGVARHSERLYPEQCQGERLQQVIQRARNKAL</sequence>
<evidence type="ECO:0000313" key="1">
    <source>
        <dbReference type="EMBL" id="KHO65531.1"/>
    </source>
</evidence>
<gene>
    <name evidence="1" type="ORF">PT85_05565</name>
    <name evidence="2" type="ORF">SAMN05421672_10789</name>
</gene>
<keyword evidence="3" id="KW-1185">Reference proteome</keyword>
<accession>A0A0B3BWU4</accession>
<dbReference type="AlphaFoldDB" id="A0A0B2DAZ7"/>
<evidence type="ECO:0000313" key="3">
    <source>
        <dbReference type="Proteomes" id="UP000030980"/>
    </source>
</evidence>
<evidence type="ECO:0000313" key="4">
    <source>
        <dbReference type="Proteomes" id="UP000186079"/>
    </source>
</evidence>
<proteinExistence type="predicted"/>
<organism evidence="1 3">
    <name type="scientific">Pseudomonas flexibilis</name>
    <dbReference type="NCBI Taxonomy" id="706570"/>
    <lineage>
        <taxon>Bacteria</taxon>
        <taxon>Pseudomonadati</taxon>
        <taxon>Pseudomonadota</taxon>
        <taxon>Gammaproteobacteria</taxon>
        <taxon>Pseudomonadales</taxon>
        <taxon>Pseudomonadaceae</taxon>
        <taxon>Pseudomonas</taxon>
    </lineage>
</organism>
<dbReference type="Proteomes" id="UP000030980">
    <property type="component" value="Unassembled WGS sequence"/>
</dbReference>
<dbReference type="EMBL" id="JTAK01000002">
    <property type="protein sequence ID" value="KHO65531.1"/>
    <property type="molecule type" value="Genomic_DNA"/>
</dbReference>
<reference evidence="2 4" key="2">
    <citation type="submission" date="2017-01" db="EMBL/GenBank/DDBJ databases">
        <authorList>
            <person name="Mah S.A."/>
            <person name="Swanson W.J."/>
            <person name="Moy G.W."/>
            <person name="Vacquier V.D."/>
        </authorList>
    </citation>
    <scope>NUCLEOTIDE SEQUENCE [LARGE SCALE GENOMIC DNA]</scope>
    <source>
        <strain evidence="2 4">ATCC 29606</strain>
    </source>
</reference>
<evidence type="ECO:0000313" key="2">
    <source>
        <dbReference type="EMBL" id="SIQ52550.1"/>
    </source>
</evidence>
<reference evidence="1 3" key="1">
    <citation type="submission" date="2014-11" db="EMBL/GenBank/DDBJ databases">
        <title>Genome sequence of Pseudomonas tuomuerensis JCM 14085.</title>
        <authorList>
            <person name="Shin S.-K."/>
            <person name="Yi H."/>
        </authorList>
    </citation>
    <scope>NUCLEOTIDE SEQUENCE [LARGE SCALE GENOMIC DNA]</scope>
    <source>
        <strain evidence="1 3">JCM 14085</strain>
    </source>
</reference>
<dbReference type="EMBL" id="FTMC01000007">
    <property type="protein sequence ID" value="SIQ52550.1"/>
    <property type="molecule type" value="Genomic_DNA"/>
</dbReference>